<evidence type="ECO:0000256" key="4">
    <source>
        <dbReference type="SAM" id="Coils"/>
    </source>
</evidence>
<dbReference type="InterPro" id="IPR001680">
    <property type="entry name" value="WD40_rpt"/>
</dbReference>
<feature type="repeat" description="WD" evidence="3">
    <location>
        <begin position="916"/>
        <end position="944"/>
    </location>
</feature>
<evidence type="ECO:0000313" key="7">
    <source>
        <dbReference type="EMBL" id="CAE6508980.1"/>
    </source>
</evidence>
<reference evidence="7" key="1">
    <citation type="submission" date="2021-01" db="EMBL/GenBank/DDBJ databases">
        <authorList>
            <person name="Kaushik A."/>
        </authorList>
    </citation>
    <scope>NUCLEOTIDE SEQUENCE</scope>
    <source>
        <strain evidence="7">AG6-10EEA</strain>
    </source>
</reference>
<dbReference type="EMBL" id="CAJMXA010003640">
    <property type="protein sequence ID" value="CAE6508980.1"/>
    <property type="molecule type" value="Genomic_DNA"/>
</dbReference>
<proteinExistence type="predicted"/>
<accession>A0A8H3HER5</accession>
<dbReference type="SUPFAM" id="SSF50978">
    <property type="entry name" value="WD40 repeat-like"/>
    <property type="match status" value="1"/>
</dbReference>
<feature type="domain" description="Nephrocystin 3-like N-terminal" evidence="6">
    <location>
        <begin position="176"/>
        <end position="332"/>
    </location>
</feature>
<feature type="compositionally biased region" description="Polar residues" evidence="5">
    <location>
        <begin position="30"/>
        <end position="39"/>
    </location>
</feature>
<protein>
    <recommendedName>
        <fullName evidence="6">Nephrocystin 3-like N-terminal domain-containing protein</fullName>
    </recommendedName>
</protein>
<dbReference type="Pfam" id="PF00400">
    <property type="entry name" value="WD40"/>
    <property type="match status" value="7"/>
</dbReference>
<keyword evidence="1 3" id="KW-0853">WD repeat</keyword>
<organism evidence="7 8">
    <name type="scientific">Rhizoctonia solani</name>
    <dbReference type="NCBI Taxonomy" id="456999"/>
    <lineage>
        <taxon>Eukaryota</taxon>
        <taxon>Fungi</taxon>
        <taxon>Dikarya</taxon>
        <taxon>Basidiomycota</taxon>
        <taxon>Agaricomycotina</taxon>
        <taxon>Agaricomycetes</taxon>
        <taxon>Cantharellales</taxon>
        <taxon>Ceratobasidiaceae</taxon>
        <taxon>Rhizoctonia</taxon>
    </lineage>
</organism>
<dbReference type="SUPFAM" id="SSF52540">
    <property type="entry name" value="P-loop containing nucleoside triphosphate hydrolases"/>
    <property type="match status" value="1"/>
</dbReference>
<feature type="repeat" description="WD" evidence="3">
    <location>
        <begin position="861"/>
        <end position="901"/>
    </location>
</feature>
<feature type="repeat" description="WD" evidence="3">
    <location>
        <begin position="991"/>
        <end position="1032"/>
    </location>
</feature>
<evidence type="ECO:0000259" key="6">
    <source>
        <dbReference type="Pfam" id="PF24883"/>
    </source>
</evidence>
<dbReference type="Proteomes" id="UP000663853">
    <property type="component" value="Unassembled WGS sequence"/>
</dbReference>
<evidence type="ECO:0000256" key="1">
    <source>
        <dbReference type="ARBA" id="ARBA00022574"/>
    </source>
</evidence>
<dbReference type="InterPro" id="IPR015943">
    <property type="entry name" value="WD40/YVTN_repeat-like_dom_sf"/>
</dbReference>
<dbReference type="SUPFAM" id="SSF69304">
    <property type="entry name" value="Tricorn protease N-terminal domain"/>
    <property type="match status" value="1"/>
</dbReference>
<keyword evidence="2" id="KW-0677">Repeat</keyword>
<evidence type="ECO:0000256" key="5">
    <source>
        <dbReference type="SAM" id="MobiDB-lite"/>
    </source>
</evidence>
<feature type="repeat" description="WD" evidence="3">
    <location>
        <begin position="773"/>
        <end position="807"/>
    </location>
</feature>
<feature type="repeat" description="WD" evidence="3">
    <location>
        <begin position="1296"/>
        <end position="1328"/>
    </location>
</feature>
<dbReference type="InterPro" id="IPR056884">
    <property type="entry name" value="NPHP3-like_N"/>
</dbReference>
<gene>
    <name evidence="7" type="ORF">RDB_LOCUS124221</name>
</gene>
<dbReference type="InterPro" id="IPR036322">
    <property type="entry name" value="WD40_repeat_dom_sf"/>
</dbReference>
<dbReference type="PANTHER" id="PTHR19848">
    <property type="entry name" value="WD40 REPEAT PROTEIN"/>
    <property type="match status" value="1"/>
</dbReference>
<dbReference type="SUPFAM" id="SSF50969">
    <property type="entry name" value="YVTN repeat-like/Quinoprotein amine dehydrogenase"/>
    <property type="match status" value="1"/>
</dbReference>
<dbReference type="CDD" id="cd00200">
    <property type="entry name" value="WD40"/>
    <property type="match status" value="1"/>
</dbReference>
<feature type="coiled-coil region" evidence="4">
    <location>
        <begin position="64"/>
        <end position="98"/>
    </location>
</feature>
<feature type="region of interest" description="Disordered" evidence="5">
    <location>
        <begin position="22"/>
        <end position="41"/>
    </location>
</feature>
<dbReference type="PANTHER" id="PTHR19848:SF8">
    <property type="entry name" value="F-BOX AND WD REPEAT DOMAIN CONTAINING 7"/>
    <property type="match status" value="1"/>
</dbReference>
<evidence type="ECO:0000256" key="3">
    <source>
        <dbReference type="PROSITE-ProRule" id="PRU00221"/>
    </source>
</evidence>
<feature type="repeat" description="WD" evidence="3">
    <location>
        <begin position="1034"/>
        <end position="1075"/>
    </location>
</feature>
<dbReference type="Gene3D" id="2.130.10.10">
    <property type="entry name" value="YVTN repeat-like/Quinoprotein amine dehydrogenase"/>
    <property type="match status" value="4"/>
</dbReference>
<dbReference type="InterPro" id="IPR011044">
    <property type="entry name" value="Quino_amine_DH_bsu"/>
</dbReference>
<comment type="caution">
    <text evidence="7">The sequence shown here is derived from an EMBL/GenBank/DDBJ whole genome shotgun (WGS) entry which is preliminary data.</text>
</comment>
<feature type="repeat" description="WD" evidence="3">
    <location>
        <begin position="959"/>
        <end position="984"/>
    </location>
</feature>
<dbReference type="InterPro" id="IPR027417">
    <property type="entry name" value="P-loop_NTPase"/>
</dbReference>
<dbReference type="PROSITE" id="PS50082">
    <property type="entry name" value="WD_REPEATS_2"/>
    <property type="match status" value="8"/>
</dbReference>
<dbReference type="Gene3D" id="3.40.50.300">
    <property type="entry name" value="P-loop containing nucleotide triphosphate hydrolases"/>
    <property type="match status" value="1"/>
</dbReference>
<keyword evidence="4" id="KW-0175">Coiled coil</keyword>
<dbReference type="SMART" id="SM00320">
    <property type="entry name" value="WD40"/>
    <property type="match status" value="13"/>
</dbReference>
<name>A0A8H3HER5_9AGAM</name>
<dbReference type="PROSITE" id="PS50294">
    <property type="entry name" value="WD_REPEATS_REGION"/>
    <property type="match status" value="4"/>
</dbReference>
<feature type="repeat" description="WD" evidence="3">
    <location>
        <begin position="818"/>
        <end position="859"/>
    </location>
</feature>
<dbReference type="Pfam" id="PF24883">
    <property type="entry name" value="NPHP3_N"/>
    <property type="match status" value="1"/>
</dbReference>
<sequence>MSLRDKLRKFRTDAKSRIFHINESNDSKSGRSSQSSTPGVSHRWDHLKTFLRALEQATRPLPPLKAAVAELAECIDRYEGLLRERKEYEILYHELEELFQVLQHHCTQNIPPTVTEVMEGLCNVIILEEKHLTRILQDNRLNRLTLSLSACYNSAQAVELKRGPCTKGTRIDLLSQMFSWVGSSNPGSVYWMSGMAGTGKTTIAYSLCEELDAAHKLAASFFCSRLLPECRDVNLIIPSIAYQLARFSHPFRFVLSRVLEKDPDVHTRLPHLQFDSLISKPLLEVKDTLPDTLVVVIDALDECENKEATSRILDVVITKSSNLPIKFIMSSRPEPEIRDEMDKQNNQASSRVVLHELDKDTVQADIEIYLRSALAQIQPTEHEVATLVERAGILFIYAATTVRYISYDRFRRNPRARLANVLRSSSTSENKNKEIDQLYTVILRAAFDDPSLDDSERDDMRHVLHSIICAQEPLTVNALSNLLRVYDLDRVHAALRPLWSVLHISGTNELVTTLHASFLDYILDPSRSKQYYCDFKTQSQTLVQGCFELFKDMRPQFNICNLGSSYIPDDQVEGLEERINDAISTELFYASRYWAVHLHSAIGCPDLISQLEEFLSARLLLWMEVMNLKKCVGAMPQAIRLVETWKAERPAELNALIHDAWRFTSTFALGAVSDNTTHIYISMLPFWPDSSPVANCYARRTRKAIQVEGTAVEQQRHALLASWNLYKAIYSLAFSPDGKHIAVGLEHELLLLNSSTGRMVLPPFKKGDSLGPVISVQFSPDGARIASGSHGGSIHVWNTQNGELVLGPLQDTGLVIEPEDYNRVLSSVAFSHDGARIVSGSRNGKILIWDACNGERILDLATGHEDDIDSVKYSPDGRHIVSCSAGRILIWDAQDGEVLRTLRLDDGPHFMFADISPDGSQIATVSFDDSIHIWDYATGQLVLGPLIASGSDSSAILGSFLPDGSHLISGSHNGTIDTWDIRNGGILLGTLEGAIKDLSAATFSPDGAYFISGSVGGTLCLWDTQSMKAAAKSLDHHTRSIGNVEFSTDGTRIICDFGDSTVRVWDVENGEMIVKPLDGHNASLKVSAFSLDNTRIASAVEYSHKLVLLDALTGDIVLGPLQQPEWIYSIGLSPDGTLIAVGLKGFLRILAVDTGESIMVIHLPRIKNEPDWVYLILFSPDGTRIAVGSSVGNLSVYDTHTGRLLHGPFNAYTHGFHPVVFSSDSTRIIYSTGLAFVVKNVQSGEELLQSLKLDEEIGCIRVLGFSHDDSHIVSNSTGNNLCIWDTRTGQLLCGPVKLHADLITMAAFSSNGMQLVTGSIDGIIRVTDTSPRDSEFEAWEMRQDGWVVDELSRLLVWIPADLRAVLMWPRTKLLNSSKGYLRLKLDEAYLGERWMECYSPIQ</sequence>
<evidence type="ECO:0000256" key="2">
    <source>
        <dbReference type="ARBA" id="ARBA00022737"/>
    </source>
</evidence>
<evidence type="ECO:0000313" key="8">
    <source>
        <dbReference type="Proteomes" id="UP000663853"/>
    </source>
</evidence>